<feature type="domain" description="Reverse transcriptase/retrotransposon-derived protein RNase H-like" evidence="1">
    <location>
        <begin position="78"/>
        <end position="152"/>
    </location>
</feature>
<dbReference type="PANTHER" id="PTHR35046">
    <property type="entry name" value="ZINC KNUCKLE (CCHC-TYPE) FAMILY PROTEIN"/>
    <property type="match status" value="1"/>
</dbReference>
<dbReference type="InterPro" id="IPR043502">
    <property type="entry name" value="DNA/RNA_pol_sf"/>
</dbReference>
<accession>A0A0V0GXM1</accession>
<feature type="non-terminal residue" evidence="2">
    <location>
        <position position="1"/>
    </location>
</feature>
<dbReference type="Gene3D" id="3.30.70.270">
    <property type="match status" value="1"/>
</dbReference>
<protein>
    <submittedName>
        <fullName evidence="2">Putative ovule protein</fullName>
    </submittedName>
</protein>
<evidence type="ECO:0000259" key="1">
    <source>
        <dbReference type="Pfam" id="PF17919"/>
    </source>
</evidence>
<reference evidence="2" key="1">
    <citation type="submission" date="2015-12" db="EMBL/GenBank/DDBJ databases">
        <title>Gene expression during late stages of embryo sac development: a critical building block for successful pollen-pistil interactions.</title>
        <authorList>
            <person name="Liu Y."/>
            <person name="Joly V."/>
            <person name="Sabar M."/>
            <person name="Matton D.P."/>
        </authorList>
    </citation>
    <scope>NUCLEOTIDE SEQUENCE</scope>
</reference>
<dbReference type="EMBL" id="GEDG01029502">
    <property type="protein sequence ID" value="JAP12505.1"/>
    <property type="molecule type" value="Transcribed_RNA"/>
</dbReference>
<dbReference type="AlphaFoldDB" id="A0A0V0GXM1"/>
<dbReference type="Pfam" id="PF17919">
    <property type="entry name" value="RT_RNaseH_2"/>
    <property type="match status" value="1"/>
</dbReference>
<name>A0A0V0GXM1_SOLCH</name>
<proteinExistence type="predicted"/>
<organism evidence="2">
    <name type="scientific">Solanum chacoense</name>
    <name type="common">Chaco potato</name>
    <dbReference type="NCBI Taxonomy" id="4108"/>
    <lineage>
        <taxon>Eukaryota</taxon>
        <taxon>Viridiplantae</taxon>
        <taxon>Streptophyta</taxon>
        <taxon>Embryophyta</taxon>
        <taxon>Tracheophyta</taxon>
        <taxon>Spermatophyta</taxon>
        <taxon>Magnoliopsida</taxon>
        <taxon>eudicotyledons</taxon>
        <taxon>Gunneridae</taxon>
        <taxon>Pentapetalae</taxon>
        <taxon>asterids</taxon>
        <taxon>lamiids</taxon>
        <taxon>Solanales</taxon>
        <taxon>Solanaceae</taxon>
        <taxon>Solanoideae</taxon>
        <taxon>Solaneae</taxon>
        <taxon>Solanum</taxon>
    </lineage>
</organism>
<evidence type="ECO:0000313" key="2">
    <source>
        <dbReference type="EMBL" id="JAP12505.1"/>
    </source>
</evidence>
<sequence>DRVVFPWIVLSLRGFEVDEEKVEAITIGPPLSWPTPKSICDVRRFHVLASSIRRFVRGFRSLVDPLIEVINNHKPFIWNIKQEEAFLILKEKLSSIFLLQLPNFDKLFEIECDASEVGIGAVMMEERKPLGYFIEKLSRAQWHIIPIIRNCMPIESFNKLATLFMEKVTCD</sequence>
<dbReference type="InterPro" id="IPR041577">
    <property type="entry name" value="RT_RNaseH_2"/>
</dbReference>
<dbReference type="PANTHER" id="PTHR35046:SF9">
    <property type="entry name" value="RNA-DIRECTED DNA POLYMERASE"/>
    <property type="match status" value="1"/>
</dbReference>
<dbReference type="InterPro" id="IPR043128">
    <property type="entry name" value="Rev_trsase/Diguanyl_cyclase"/>
</dbReference>
<dbReference type="SUPFAM" id="SSF56672">
    <property type="entry name" value="DNA/RNA polymerases"/>
    <property type="match status" value="1"/>
</dbReference>